<evidence type="ECO:0000256" key="6">
    <source>
        <dbReference type="RuleBase" id="RU000461"/>
    </source>
</evidence>
<name>A0AAD4XSV8_9MAGN</name>
<keyword evidence="9" id="KW-1185">Reference proteome</keyword>
<dbReference type="PRINTS" id="PR00463">
    <property type="entry name" value="EP450I"/>
</dbReference>
<protein>
    <recommendedName>
        <fullName evidence="10">Cytochrome P450</fullName>
    </recommendedName>
</protein>
<evidence type="ECO:0000256" key="2">
    <source>
        <dbReference type="ARBA" id="ARBA00022723"/>
    </source>
</evidence>
<keyword evidence="6" id="KW-0503">Monooxygenase</keyword>
<keyword evidence="5 6" id="KW-0349">Heme</keyword>
<comment type="caution">
    <text evidence="8">The sequence shown here is derived from an EMBL/GenBank/DDBJ whole genome shotgun (WGS) entry which is preliminary data.</text>
</comment>
<comment type="cofactor">
    <cofactor evidence="5">
        <name>heme</name>
        <dbReference type="ChEBI" id="CHEBI:30413"/>
    </cofactor>
</comment>
<evidence type="ECO:0000313" key="9">
    <source>
        <dbReference type="Proteomes" id="UP001202328"/>
    </source>
</evidence>
<dbReference type="Proteomes" id="UP001202328">
    <property type="component" value="Unassembled WGS sequence"/>
</dbReference>
<proteinExistence type="inferred from homology"/>
<dbReference type="InterPro" id="IPR001128">
    <property type="entry name" value="Cyt_P450"/>
</dbReference>
<dbReference type="InterPro" id="IPR002401">
    <property type="entry name" value="Cyt_P450_E_grp-I"/>
</dbReference>
<evidence type="ECO:0008006" key="10">
    <source>
        <dbReference type="Google" id="ProtNLM"/>
    </source>
</evidence>
<gene>
    <name evidence="8" type="ORF">MKW98_020288</name>
</gene>
<evidence type="ECO:0000313" key="8">
    <source>
        <dbReference type="EMBL" id="KAI3953093.1"/>
    </source>
</evidence>
<dbReference type="InterPro" id="IPR017972">
    <property type="entry name" value="Cyt_P450_CS"/>
</dbReference>
<keyword evidence="2 5" id="KW-0479">Metal-binding</keyword>
<keyword evidence="7" id="KW-1133">Transmembrane helix</keyword>
<dbReference type="AlphaFoldDB" id="A0AAD4XSV8"/>
<dbReference type="Pfam" id="PF00067">
    <property type="entry name" value="p450"/>
    <property type="match status" value="1"/>
</dbReference>
<dbReference type="CDD" id="cd11064">
    <property type="entry name" value="CYP86A"/>
    <property type="match status" value="1"/>
</dbReference>
<dbReference type="GO" id="GO:0004497">
    <property type="term" value="F:monooxygenase activity"/>
    <property type="evidence" value="ECO:0007669"/>
    <property type="project" value="UniProtKB-KW"/>
</dbReference>
<evidence type="ECO:0000256" key="4">
    <source>
        <dbReference type="ARBA" id="ARBA00023004"/>
    </source>
</evidence>
<evidence type="ECO:0000256" key="7">
    <source>
        <dbReference type="SAM" id="Phobius"/>
    </source>
</evidence>
<keyword evidence="7" id="KW-0472">Membrane</keyword>
<dbReference type="GO" id="GO:0006629">
    <property type="term" value="P:lipid metabolic process"/>
    <property type="evidence" value="ECO:0007669"/>
    <property type="project" value="UniProtKB-ARBA"/>
</dbReference>
<evidence type="ECO:0000256" key="3">
    <source>
        <dbReference type="ARBA" id="ARBA00023002"/>
    </source>
</evidence>
<accession>A0AAD4XSV8</accession>
<feature type="transmembrane region" description="Helical" evidence="7">
    <location>
        <begin position="6"/>
        <end position="27"/>
    </location>
</feature>
<dbReference type="SUPFAM" id="SSF48264">
    <property type="entry name" value="Cytochrome P450"/>
    <property type="match status" value="1"/>
</dbReference>
<comment type="similarity">
    <text evidence="1 6">Belongs to the cytochrome P450 family.</text>
</comment>
<dbReference type="GO" id="GO:0020037">
    <property type="term" value="F:heme binding"/>
    <property type="evidence" value="ECO:0007669"/>
    <property type="project" value="InterPro"/>
</dbReference>
<reference evidence="8" key="1">
    <citation type="submission" date="2022-04" db="EMBL/GenBank/DDBJ databases">
        <title>A functionally conserved STORR gene fusion in Papaver species that diverged 16.8 million years ago.</title>
        <authorList>
            <person name="Catania T."/>
        </authorList>
    </citation>
    <scope>NUCLEOTIDE SEQUENCE</scope>
    <source>
        <strain evidence="8">S-188037</strain>
    </source>
</reference>
<dbReference type="GO" id="GO:0005506">
    <property type="term" value="F:iron ion binding"/>
    <property type="evidence" value="ECO:0007669"/>
    <property type="project" value="InterPro"/>
</dbReference>
<sequence length="516" mass="58433">MDNLSNSFIPSIFILFLICFLSIGLFLKKTSKAIDYRLFLGSLPSLVRNSNHLPVWYTEVFCSLGKGSFFIDGPIFSNLKYLVTCNDKNIEYILKSDFNNFPKGPKFKQIFDPLGDGIFNVDSDAWKLQRRMAHTAFISGEFKVLLSNISGSVVKDQLLPFLVHVAEAGSVIDLQELCSRFAFDVNMKAIFGIHANYLSIELPSNDLAEAVAFIQEAILHRFTMPMSFWKLMRLFGIGREGEALKALKIINAHFYEYISQKRINLSNGVKTFDLLSSYIESSSTQEHKTTTTASSSPKYDDKFLRDSMLSLVIAGKNALASGLNWFLWLVSKTQIVEKKILEELKVLMSSKTGMLFEWPCVFDSNDINGLVYLHAALCESLRLYPPIPTNSKTVLNEVVLPDGSLVKPGMKISLAFYSVARMPWIWGEDCLEFRPERWIDDDGKLKRYDSKFFPFNLGPRTCLGKDMSFTHLKAVAAAVLFNFQVQVLEGQNVRPRASITLLMEKGLEVKIQKRVI</sequence>
<organism evidence="8 9">
    <name type="scientific">Papaver atlanticum</name>
    <dbReference type="NCBI Taxonomy" id="357466"/>
    <lineage>
        <taxon>Eukaryota</taxon>
        <taxon>Viridiplantae</taxon>
        <taxon>Streptophyta</taxon>
        <taxon>Embryophyta</taxon>
        <taxon>Tracheophyta</taxon>
        <taxon>Spermatophyta</taxon>
        <taxon>Magnoliopsida</taxon>
        <taxon>Ranunculales</taxon>
        <taxon>Papaveraceae</taxon>
        <taxon>Papaveroideae</taxon>
        <taxon>Papaver</taxon>
    </lineage>
</organism>
<evidence type="ECO:0000256" key="5">
    <source>
        <dbReference type="PIRSR" id="PIRSR602401-1"/>
    </source>
</evidence>
<dbReference type="Gene3D" id="1.10.630.10">
    <property type="entry name" value="Cytochrome P450"/>
    <property type="match status" value="1"/>
</dbReference>
<dbReference type="InterPro" id="IPR036396">
    <property type="entry name" value="Cyt_P450_sf"/>
</dbReference>
<dbReference type="PANTHER" id="PTHR24296">
    <property type="entry name" value="CYTOCHROME P450"/>
    <property type="match status" value="1"/>
</dbReference>
<keyword evidence="4 5" id="KW-0408">Iron</keyword>
<dbReference type="PROSITE" id="PS00086">
    <property type="entry name" value="CYTOCHROME_P450"/>
    <property type="match status" value="1"/>
</dbReference>
<dbReference type="GO" id="GO:0033075">
    <property type="term" value="P:isoquinoline alkaloid biosynthetic process"/>
    <property type="evidence" value="ECO:0007669"/>
    <property type="project" value="UniProtKB-ARBA"/>
</dbReference>
<dbReference type="GO" id="GO:0016705">
    <property type="term" value="F:oxidoreductase activity, acting on paired donors, with incorporation or reduction of molecular oxygen"/>
    <property type="evidence" value="ECO:0007669"/>
    <property type="project" value="InterPro"/>
</dbReference>
<feature type="binding site" description="axial binding residue" evidence="5">
    <location>
        <position position="462"/>
    </location>
    <ligand>
        <name>heme</name>
        <dbReference type="ChEBI" id="CHEBI:30413"/>
    </ligand>
    <ligandPart>
        <name>Fe</name>
        <dbReference type="ChEBI" id="CHEBI:18248"/>
    </ligandPart>
</feature>
<keyword evidence="7" id="KW-0812">Transmembrane</keyword>
<keyword evidence="3 6" id="KW-0560">Oxidoreductase</keyword>
<dbReference type="PRINTS" id="PR00385">
    <property type="entry name" value="P450"/>
</dbReference>
<evidence type="ECO:0000256" key="1">
    <source>
        <dbReference type="ARBA" id="ARBA00010617"/>
    </source>
</evidence>
<dbReference type="EMBL" id="JAJJMB010002072">
    <property type="protein sequence ID" value="KAI3953093.1"/>
    <property type="molecule type" value="Genomic_DNA"/>
</dbReference>